<dbReference type="InterPro" id="IPR005294">
    <property type="entry name" value="ATP_synth_F1_asu"/>
</dbReference>
<dbReference type="PANTHER" id="PTHR48082:SF2">
    <property type="entry name" value="ATP SYNTHASE SUBUNIT ALPHA, MITOCHONDRIAL"/>
    <property type="match status" value="1"/>
</dbReference>
<dbReference type="InterPro" id="IPR027417">
    <property type="entry name" value="P-loop_NTPase"/>
</dbReference>
<dbReference type="SUPFAM" id="SSF47917">
    <property type="entry name" value="C-terminal domain of alpha and beta subunits of F1 ATP synthase"/>
    <property type="match status" value="1"/>
</dbReference>
<feature type="domain" description="ATPase F1/V1/A1 complex alpha/beta subunit nucleotide-binding" evidence="2">
    <location>
        <begin position="80"/>
        <end position="292"/>
    </location>
</feature>
<dbReference type="Proteomes" id="UP001240643">
    <property type="component" value="Unassembled WGS sequence"/>
</dbReference>
<evidence type="ECO:0000313" key="4">
    <source>
        <dbReference type="Proteomes" id="UP001240643"/>
    </source>
</evidence>
<dbReference type="EMBL" id="JAUSWO010000001">
    <property type="protein sequence ID" value="MDQ0514089.1"/>
    <property type="molecule type" value="Genomic_DNA"/>
</dbReference>
<evidence type="ECO:0000313" key="3">
    <source>
        <dbReference type="EMBL" id="MDQ0514089.1"/>
    </source>
</evidence>
<accession>A0ABU0LZF1</accession>
<dbReference type="Pfam" id="PF00006">
    <property type="entry name" value="ATP-synt_ab"/>
    <property type="match status" value="1"/>
</dbReference>
<dbReference type="SUPFAM" id="SSF52540">
    <property type="entry name" value="P-loop containing nucleoside triphosphate hydrolases"/>
    <property type="match status" value="1"/>
</dbReference>
<gene>
    <name evidence="3" type="ORF">J2Z62_000527</name>
</gene>
<keyword evidence="4" id="KW-1185">Reference proteome</keyword>
<evidence type="ECO:0000256" key="1">
    <source>
        <dbReference type="ARBA" id="ARBA00022967"/>
    </source>
</evidence>
<evidence type="ECO:0000259" key="2">
    <source>
        <dbReference type="Pfam" id="PF00006"/>
    </source>
</evidence>
<organism evidence="3 4">
    <name type="scientific">Mycoplasmoides fastidiosum</name>
    <dbReference type="NCBI Taxonomy" id="92758"/>
    <lineage>
        <taxon>Bacteria</taxon>
        <taxon>Bacillati</taxon>
        <taxon>Mycoplasmatota</taxon>
        <taxon>Mycoplasmoidales</taxon>
        <taxon>Mycoplasmoidaceae</taxon>
        <taxon>Mycoplasmoides</taxon>
    </lineage>
</organism>
<keyword evidence="1" id="KW-1278">Translocase</keyword>
<name>A0ABU0LZF1_9BACT</name>
<dbReference type="InterPro" id="IPR000194">
    <property type="entry name" value="ATPase_F1/V1/A1_a/bsu_nucl-bd"/>
</dbReference>
<dbReference type="NCBIfam" id="NF005523">
    <property type="entry name" value="PRK07165.1"/>
    <property type="match status" value="1"/>
</dbReference>
<dbReference type="Gene3D" id="3.40.50.12240">
    <property type="match status" value="1"/>
</dbReference>
<comment type="caution">
    <text evidence="3">The sequence shown here is derived from an EMBL/GenBank/DDBJ whole genome shotgun (WGS) entry which is preliminary data.</text>
</comment>
<protein>
    <submittedName>
        <fullName evidence="3">F-type H+-transporting ATPase subunit alpha</fullName>
    </submittedName>
</protein>
<sequence length="464" mass="52110">MYDGQIENLMIGDDATPLGGDFELKTKSSYFGTIIDIYGNNVYGTNKQKNETVFPSASGVFAEAKNLNYRLNLDTQLKTGVFAIDVLFPIGLGQRQVILGDAQTGKTSLCLSTIINNKDNDQLKVIYASIGNKSVDLSRIYNVLLNKKALKNTMILHAPSDNSLQQYLMPYVAMNHAENLMMAGYDVLVVIDSLTNHSHVIREAGLLTGAPVGKEAYPSNLFFAHAQFLERSGKFINGKSISCLPIVKTINNDITSLLASNVISITDGQIVLSSDLKNQSILPAIDLQRSVSRLGGAVQSQMLRQLCNNLNAIYNLYVRNMRFSQINFEFNSFIKKTLDQGKLLVNVLKQAEFVCYSSVTNLILGSIVSGNLLDANAPIQFYIEMFQEYMHQDHVGKIIYRAIRDQIDHRRDINQEILGHFLKNIFMQFEQLRHTDYQMNFNNPDYFKISPKVMEVLKGSLWAK</sequence>
<dbReference type="PANTHER" id="PTHR48082">
    <property type="entry name" value="ATP SYNTHASE SUBUNIT ALPHA, MITOCHONDRIAL"/>
    <property type="match status" value="1"/>
</dbReference>
<reference evidence="3" key="1">
    <citation type="submission" date="2023-07" db="EMBL/GenBank/DDBJ databases">
        <title>Genomic Encyclopedia of Type Strains, Phase IV (KMG-IV): sequencing the most valuable type-strain genomes for metagenomic binning, comparative biology and taxonomic classification.</title>
        <authorList>
            <person name="Goeker M."/>
        </authorList>
    </citation>
    <scope>NUCLEOTIDE SEQUENCE [LARGE SCALE GENOMIC DNA]</scope>
    <source>
        <strain evidence="3">DSM 21204</strain>
    </source>
</reference>
<proteinExistence type="predicted"/>